<feature type="transmembrane region" description="Helical" evidence="1">
    <location>
        <begin position="158"/>
        <end position="177"/>
    </location>
</feature>
<evidence type="ECO:0000313" key="3">
    <source>
        <dbReference type="Proteomes" id="UP001205063"/>
    </source>
</evidence>
<feature type="transmembrane region" description="Helical" evidence="1">
    <location>
        <begin position="197"/>
        <end position="219"/>
    </location>
</feature>
<feature type="transmembrane region" description="Helical" evidence="1">
    <location>
        <begin position="240"/>
        <end position="258"/>
    </location>
</feature>
<keyword evidence="1" id="KW-1133">Transmembrane helix</keyword>
<sequence length="534" mass="61208">MAARWQLSWLNFKNMKGRYFAPWILCYLLLPAMVHFRKMSLIGELYFEDAFFPFVRNLTEQFFPLVIIWYSYLFFREKYDTGAEELFSVYQNGRYSLPGEALLVWAHSLLMIAPLLFLYRPYLGEAAAIFLRYAAHFWMLEALFVLCVSLFHTTLPGLLLCLGYHLSSLFIHVGSTATWNLYFYDFPLRWETVFPKALWALGMGALFAVAGGVWCSSAVRRGTDRVGGAIRLVFYGPHRRRWVAGLVVASLLGGWGLYQAVKPQKTSYTYREAQKLASDLLSRNGIDLVPGSEPYREYAELASLGAVPIYDSKIRDEYQQKAVLDYYEIVLKTQRYNAFKEGEDPVLDLSANMDTSTGSLTMLLWNGAPAKYTGRTLHDTFRRELCTEVASQQMLQWEYYREVVENLTFEQLETKALEALDEGAFPLEEGSAWSAERLSLDRDLVYAAQGLNVAQKLQVLEYARLLYIAQRAEELGLSTPNWKELGNRRLGEVGPTLDALVAAINADPSQEQRNARYTSLTAHLGIWSWEMRNW</sequence>
<feature type="transmembrane region" description="Helical" evidence="1">
    <location>
        <begin position="95"/>
        <end position="118"/>
    </location>
</feature>
<keyword evidence="1" id="KW-0812">Transmembrane</keyword>
<evidence type="ECO:0000313" key="2">
    <source>
        <dbReference type="EMBL" id="MCQ4948089.1"/>
    </source>
</evidence>
<gene>
    <name evidence="2" type="ORF">NE646_00185</name>
</gene>
<name>A0AAW5KAW0_9FIRM</name>
<dbReference type="EMBL" id="JANGAB010000001">
    <property type="protein sequence ID" value="MCQ4948089.1"/>
    <property type="molecule type" value="Genomic_DNA"/>
</dbReference>
<keyword evidence="1" id="KW-0472">Membrane</keyword>
<protein>
    <recommendedName>
        <fullName evidence="4">ABC transporter permease</fullName>
    </recommendedName>
</protein>
<feature type="transmembrane region" description="Helical" evidence="1">
    <location>
        <begin position="20"/>
        <end position="38"/>
    </location>
</feature>
<dbReference type="RefSeq" id="WP_256135076.1">
    <property type="nucleotide sequence ID" value="NZ_JANGAB010000001.1"/>
</dbReference>
<evidence type="ECO:0000256" key="1">
    <source>
        <dbReference type="SAM" id="Phobius"/>
    </source>
</evidence>
<accession>A0AAW5KAW0</accession>
<feature type="transmembrane region" description="Helical" evidence="1">
    <location>
        <begin position="58"/>
        <end position="75"/>
    </location>
</feature>
<dbReference type="Proteomes" id="UP001205063">
    <property type="component" value="Unassembled WGS sequence"/>
</dbReference>
<dbReference type="AlphaFoldDB" id="A0AAW5KAW0"/>
<reference evidence="2" key="1">
    <citation type="submission" date="2022-06" db="EMBL/GenBank/DDBJ databases">
        <title>Isolation of gut microbiota from human fecal samples.</title>
        <authorList>
            <person name="Pamer E.G."/>
            <person name="Barat B."/>
            <person name="Waligurski E."/>
            <person name="Medina S."/>
            <person name="Paddock L."/>
            <person name="Mostad J."/>
        </authorList>
    </citation>
    <scope>NUCLEOTIDE SEQUENCE</scope>
    <source>
        <strain evidence="2">DFI.7.96</strain>
    </source>
</reference>
<organism evidence="2 3">
    <name type="scientific">Bittarella massiliensis</name>
    <name type="common">ex Durand et al. 2017</name>
    <dbReference type="NCBI Taxonomy" id="1720313"/>
    <lineage>
        <taxon>Bacteria</taxon>
        <taxon>Bacillati</taxon>
        <taxon>Bacillota</taxon>
        <taxon>Clostridia</taxon>
        <taxon>Eubacteriales</taxon>
        <taxon>Oscillospiraceae</taxon>
        <taxon>Bittarella (ex Durand et al. 2017)</taxon>
    </lineage>
</organism>
<evidence type="ECO:0008006" key="4">
    <source>
        <dbReference type="Google" id="ProtNLM"/>
    </source>
</evidence>
<comment type="caution">
    <text evidence="2">The sequence shown here is derived from an EMBL/GenBank/DDBJ whole genome shotgun (WGS) entry which is preliminary data.</text>
</comment>
<feature type="transmembrane region" description="Helical" evidence="1">
    <location>
        <begin position="130"/>
        <end position="151"/>
    </location>
</feature>
<proteinExistence type="predicted"/>